<name>A0A174GRE1_9FIRM</name>
<dbReference type="Proteomes" id="UP000095645">
    <property type="component" value="Unassembled WGS sequence"/>
</dbReference>
<gene>
    <name evidence="1" type="ORF">ERS852476_03505</name>
</gene>
<dbReference type="AlphaFoldDB" id="A0A174GRE1"/>
<dbReference type="EMBL" id="CYZP01000048">
    <property type="protein sequence ID" value="CUO64531.1"/>
    <property type="molecule type" value="Genomic_DNA"/>
</dbReference>
<protein>
    <submittedName>
        <fullName evidence="1">Uncharacterized protein</fullName>
    </submittedName>
</protein>
<sequence length="188" mass="22085">MIESELYYLVKSYRDAIEQAHKKNRFCKWPFNQFPEACCGQASDILARFLGEQGIYTKVVSGSDSNTTHAWLVLDDSILQKNIQRAEEATDYEEVNKMNRILEGYGYNKEINIYPYCDLDSILRGCTIIDITGSQSQFRLDSKYFNYNIPIYIGEMDDFHNLFDINSINEFRNDDKLDNIYRIVQQYL</sequence>
<organism evidence="1 2">
    <name type="scientific">Blautia obeum</name>
    <dbReference type="NCBI Taxonomy" id="40520"/>
    <lineage>
        <taxon>Bacteria</taxon>
        <taxon>Bacillati</taxon>
        <taxon>Bacillota</taxon>
        <taxon>Clostridia</taxon>
        <taxon>Lachnospirales</taxon>
        <taxon>Lachnospiraceae</taxon>
        <taxon>Blautia</taxon>
    </lineage>
</organism>
<reference evidence="1 2" key="1">
    <citation type="submission" date="2015-09" db="EMBL/GenBank/DDBJ databases">
        <authorList>
            <consortium name="Pathogen Informatics"/>
        </authorList>
    </citation>
    <scope>NUCLEOTIDE SEQUENCE [LARGE SCALE GENOMIC DNA]</scope>
    <source>
        <strain evidence="1 2">2789STDY5834861</strain>
    </source>
</reference>
<evidence type="ECO:0000313" key="1">
    <source>
        <dbReference type="EMBL" id="CUO64531.1"/>
    </source>
</evidence>
<dbReference type="RefSeq" id="WP_008704384.1">
    <property type="nucleotide sequence ID" value="NZ_CYZP01000048.1"/>
</dbReference>
<evidence type="ECO:0000313" key="2">
    <source>
        <dbReference type="Proteomes" id="UP000095645"/>
    </source>
</evidence>
<proteinExistence type="predicted"/>
<accession>A0A174GRE1</accession>